<evidence type="ECO:0000313" key="6">
    <source>
        <dbReference type="EMBL" id="JAB94983.1"/>
    </source>
</evidence>
<sequence length="111" mass="12593">MGQRGCTLLAFKSYNYVRNRCTGQRTYWICAKKGSTKCNARVVTDVVDGVEKIVLESCRHNHAQKVARKKRKTSTEQTPNTILIEKSGKYVQVQLKDGTKCNIVEDSDYTC</sequence>
<dbReference type="OrthoDB" id="2311693at2759"/>
<keyword evidence="7" id="KW-1185">Reference proteome</keyword>
<feature type="domain" description="FLYWCH-type" evidence="4">
    <location>
        <begin position="2"/>
        <end position="62"/>
    </location>
</feature>
<keyword evidence="3" id="KW-0862">Zinc</keyword>
<name>W8BDB5_CERCA</name>
<dbReference type="AlphaFoldDB" id="W8BDB5"/>
<keyword evidence="1" id="KW-0479">Metal-binding</keyword>
<evidence type="ECO:0000256" key="2">
    <source>
        <dbReference type="ARBA" id="ARBA00022771"/>
    </source>
</evidence>
<evidence type="ECO:0000313" key="7">
    <source>
        <dbReference type="Proteomes" id="UP000606786"/>
    </source>
</evidence>
<reference evidence="5" key="3">
    <citation type="submission" date="2020-11" db="EMBL/GenBank/DDBJ databases">
        <authorList>
            <person name="Whitehead M."/>
        </authorList>
    </citation>
    <scope>NUCLEOTIDE SEQUENCE</scope>
    <source>
        <strain evidence="5">EGII</strain>
    </source>
</reference>
<dbReference type="GO" id="GO:0008270">
    <property type="term" value="F:zinc ion binding"/>
    <property type="evidence" value="ECO:0007669"/>
    <property type="project" value="UniProtKB-KW"/>
</dbReference>
<evidence type="ECO:0000256" key="1">
    <source>
        <dbReference type="ARBA" id="ARBA00022723"/>
    </source>
</evidence>
<gene>
    <name evidence="5" type="ORF">CCAP1982_LOCUS2815</name>
</gene>
<accession>W8BDB5</accession>
<dbReference type="Gene3D" id="2.20.25.240">
    <property type="match status" value="1"/>
</dbReference>
<evidence type="ECO:0000313" key="5">
    <source>
        <dbReference type="EMBL" id="CAD6994038.1"/>
    </source>
</evidence>
<organism evidence="6">
    <name type="scientific">Ceratitis capitata</name>
    <name type="common">Mediterranean fruit fly</name>
    <name type="synonym">Tephritis capitata</name>
    <dbReference type="NCBI Taxonomy" id="7213"/>
    <lineage>
        <taxon>Eukaryota</taxon>
        <taxon>Metazoa</taxon>
        <taxon>Ecdysozoa</taxon>
        <taxon>Arthropoda</taxon>
        <taxon>Hexapoda</taxon>
        <taxon>Insecta</taxon>
        <taxon>Pterygota</taxon>
        <taxon>Neoptera</taxon>
        <taxon>Endopterygota</taxon>
        <taxon>Diptera</taxon>
        <taxon>Brachycera</taxon>
        <taxon>Muscomorpha</taxon>
        <taxon>Tephritoidea</taxon>
        <taxon>Tephritidae</taxon>
        <taxon>Ceratitis</taxon>
        <taxon>Ceratitis</taxon>
    </lineage>
</organism>
<proteinExistence type="evidence at transcript level"/>
<reference evidence="6" key="1">
    <citation type="submission" date="2013-07" db="EMBL/GenBank/DDBJ databases">
        <authorList>
            <person name="Geib S."/>
        </authorList>
    </citation>
    <scope>NUCLEOTIDE SEQUENCE</scope>
</reference>
<evidence type="ECO:0000259" key="4">
    <source>
        <dbReference type="Pfam" id="PF04500"/>
    </source>
</evidence>
<dbReference type="EMBL" id="GAMC01011572">
    <property type="protein sequence ID" value="JAB94983.1"/>
    <property type="molecule type" value="mRNA"/>
</dbReference>
<dbReference type="EMBL" id="CAJHJT010000001">
    <property type="protein sequence ID" value="CAD6994038.1"/>
    <property type="molecule type" value="Genomic_DNA"/>
</dbReference>
<protein>
    <submittedName>
        <fullName evidence="5">(Mediterranean fruit fly) hypothetical protein</fullName>
    </submittedName>
</protein>
<reference evidence="6" key="2">
    <citation type="journal article" date="2014" name="BMC Genomics">
        <title>A genomic perspective to assessing quality of mass-reared SIT flies used in Mediterranean fruit fly (Ceratitis capitata) eradication in California.</title>
        <authorList>
            <person name="Calla B."/>
            <person name="Hall B."/>
            <person name="Hou S."/>
            <person name="Geib S.M."/>
        </authorList>
    </citation>
    <scope>NUCLEOTIDE SEQUENCE</scope>
</reference>
<evidence type="ECO:0000256" key="3">
    <source>
        <dbReference type="ARBA" id="ARBA00022833"/>
    </source>
</evidence>
<keyword evidence="2" id="KW-0863">Zinc-finger</keyword>
<dbReference type="Pfam" id="PF04500">
    <property type="entry name" value="FLYWCH"/>
    <property type="match status" value="1"/>
</dbReference>
<dbReference type="InterPro" id="IPR007588">
    <property type="entry name" value="Znf_FLYWCH"/>
</dbReference>
<dbReference type="Proteomes" id="UP000606786">
    <property type="component" value="Unassembled WGS sequence"/>
</dbReference>